<dbReference type="InterPro" id="IPR039568">
    <property type="entry name" value="Peptidase_MA-like_dom"/>
</dbReference>
<dbReference type="InterPro" id="IPR011990">
    <property type="entry name" value="TPR-like_helical_dom_sf"/>
</dbReference>
<feature type="domain" description="Peptidase MA-like" evidence="1">
    <location>
        <begin position="226"/>
        <end position="371"/>
    </location>
</feature>
<dbReference type="EMBL" id="JACQXR010000153">
    <property type="protein sequence ID" value="MBI4727736.1"/>
    <property type="molecule type" value="Genomic_DNA"/>
</dbReference>
<evidence type="ECO:0000259" key="1">
    <source>
        <dbReference type="Pfam" id="PF13485"/>
    </source>
</evidence>
<dbReference type="SUPFAM" id="SSF48452">
    <property type="entry name" value="TPR-like"/>
    <property type="match status" value="1"/>
</dbReference>
<dbReference type="Proteomes" id="UP000736328">
    <property type="component" value="Unassembled WGS sequence"/>
</dbReference>
<sequence length="373" mass="41556">MAAILLAAAAVLLLFKVCQKYQRAREQAAQQEWAIELSNRAVAFSQKGKSLQAVGLLKQALRLAPGDSGIIANLTNVYGNMMVLNYQQGNFQKVLDLGAAARRDSALSAVIYYLNAQAFCLDNQNDSAIYLLETANSALPYNVDIAQCLAQLKTETLTEQGFEQGRSGYFEIRFEGAENREVSGQVLMLLEEIRDRVGSELGHRIRGNTSVILYSGQQFRDITQLASWAGAAFDGRIRIPVANYQNDRVLLKNVLTHEFTHAAIYDMTGGCCPAWLNEGLAMLLEGLKPKEQIYIPLKELQKPFTGLEAGQALLAYKASLSASYYLTSQYDWAFIRLLFSKMRQGADFGPAFKEAYGINVDEFEQRWKENIAK</sequence>
<dbReference type="Gene3D" id="1.25.40.10">
    <property type="entry name" value="Tetratricopeptide repeat domain"/>
    <property type="match status" value="1"/>
</dbReference>
<gene>
    <name evidence="2" type="ORF">HY768_11055</name>
</gene>
<proteinExistence type="predicted"/>
<dbReference type="Pfam" id="PF13485">
    <property type="entry name" value="Peptidase_MA_2"/>
    <property type="match status" value="1"/>
</dbReference>
<protein>
    <recommendedName>
        <fullName evidence="1">Peptidase MA-like domain-containing protein</fullName>
    </recommendedName>
</protein>
<dbReference type="AlphaFoldDB" id="A0A933IAY9"/>
<evidence type="ECO:0000313" key="3">
    <source>
        <dbReference type="Proteomes" id="UP000736328"/>
    </source>
</evidence>
<name>A0A933IAY9_UNCT6</name>
<comment type="caution">
    <text evidence="2">The sequence shown here is derived from an EMBL/GenBank/DDBJ whole genome shotgun (WGS) entry which is preliminary data.</text>
</comment>
<evidence type="ECO:0000313" key="2">
    <source>
        <dbReference type="EMBL" id="MBI4727736.1"/>
    </source>
</evidence>
<accession>A0A933IAY9</accession>
<organism evidence="2 3">
    <name type="scientific">candidate division TA06 bacterium</name>
    <dbReference type="NCBI Taxonomy" id="2250710"/>
    <lineage>
        <taxon>Bacteria</taxon>
        <taxon>Bacteria division TA06</taxon>
    </lineage>
</organism>
<reference evidence="2" key="1">
    <citation type="submission" date="2020-07" db="EMBL/GenBank/DDBJ databases">
        <title>Huge and variable diversity of episymbiotic CPR bacteria and DPANN archaea in groundwater ecosystems.</title>
        <authorList>
            <person name="He C.Y."/>
            <person name="Keren R."/>
            <person name="Whittaker M."/>
            <person name="Farag I.F."/>
            <person name="Doudna J."/>
            <person name="Cate J.H.D."/>
            <person name="Banfield J.F."/>
        </authorList>
    </citation>
    <scope>NUCLEOTIDE SEQUENCE</scope>
    <source>
        <strain evidence="2">NC_groundwater_1520_Pr4_B-0.1um_53_5</strain>
    </source>
</reference>